<keyword evidence="1" id="KW-1133">Transmembrane helix</keyword>
<reference evidence="3" key="1">
    <citation type="journal article" date="2006" name="PLoS Biol.">
        <title>Macronuclear genome sequence of the ciliate Tetrahymena thermophila, a model eukaryote.</title>
        <authorList>
            <person name="Eisen J.A."/>
            <person name="Coyne R.S."/>
            <person name="Wu M."/>
            <person name="Wu D."/>
            <person name="Thiagarajan M."/>
            <person name="Wortman J.R."/>
            <person name="Badger J.H."/>
            <person name="Ren Q."/>
            <person name="Amedeo P."/>
            <person name="Jones K.M."/>
            <person name="Tallon L.J."/>
            <person name="Delcher A.L."/>
            <person name="Salzberg S.L."/>
            <person name="Silva J.C."/>
            <person name="Haas B.J."/>
            <person name="Majoros W.H."/>
            <person name="Farzad M."/>
            <person name="Carlton J.M."/>
            <person name="Smith R.K. Jr."/>
            <person name="Garg J."/>
            <person name="Pearlman R.E."/>
            <person name="Karrer K.M."/>
            <person name="Sun L."/>
            <person name="Manning G."/>
            <person name="Elde N.C."/>
            <person name="Turkewitz A.P."/>
            <person name="Asai D.J."/>
            <person name="Wilkes D.E."/>
            <person name="Wang Y."/>
            <person name="Cai H."/>
            <person name="Collins K."/>
            <person name="Stewart B.A."/>
            <person name="Lee S.R."/>
            <person name="Wilamowska K."/>
            <person name="Weinberg Z."/>
            <person name="Ruzzo W.L."/>
            <person name="Wloga D."/>
            <person name="Gaertig J."/>
            <person name="Frankel J."/>
            <person name="Tsao C.-C."/>
            <person name="Gorovsky M.A."/>
            <person name="Keeling P.J."/>
            <person name="Waller R.F."/>
            <person name="Patron N.J."/>
            <person name="Cherry J.M."/>
            <person name="Stover N.A."/>
            <person name="Krieger C.J."/>
            <person name="del Toro C."/>
            <person name="Ryder H.F."/>
            <person name="Williamson S.C."/>
            <person name="Barbeau R.A."/>
            <person name="Hamilton E.P."/>
            <person name="Orias E."/>
        </authorList>
    </citation>
    <scope>NUCLEOTIDE SEQUENCE [LARGE SCALE GENOMIC DNA]</scope>
    <source>
        <strain evidence="3">SB210</strain>
    </source>
</reference>
<evidence type="ECO:0000313" key="2">
    <source>
        <dbReference type="EMBL" id="EAR82436.1"/>
    </source>
</evidence>
<dbReference type="AlphaFoldDB" id="Q22AX8"/>
<dbReference type="HOGENOM" id="CLU_013044_1_1_1"/>
<keyword evidence="1" id="KW-0812">Transmembrane</keyword>
<gene>
    <name evidence="2" type="ORF">TTHERM_01142700</name>
</gene>
<keyword evidence="3" id="KW-1185">Reference proteome</keyword>
<dbReference type="eggNOG" id="ENOG502SX70">
    <property type="taxonomic scope" value="Eukaryota"/>
</dbReference>
<accession>Q22AX8</accession>
<proteinExistence type="predicted"/>
<protein>
    <submittedName>
        <fullName evidence="2">AMP-binding enzyme family protein</fullName>
    </submittedName>
</protein>
<organism evidence="2 3">
    <name type="scientific">Tetrahymena thermophila (strain SB210)</name>
    <dbReference type="NCBI Taxonomy" id="312017"/>
    <lineage>
        <taxon>Eukaryota</taxon>
        <taxon>Sar</taxon>
        <taxon>Alveolata</taxon>
        <taxon>Ciliophora</taxon>
        <taxon>Intramacronucleata</taxon>
        <taxon>Oligohymenophorea</taxon>
        <taxon>Hymenostomatida</taxon>
        <taxon>Tetrahymenina</taxon>
        <taxon>Tetrahymenidae</taxon>
        <taxon>Tetrahymena</taxon>
    </lineage>
</organism>
<feature type="transmembrane region" description="Helical" evidence="1">
    <location>
        <begin position="31"/>
        <end position="54"/>
    </location>
</feature>
<dbReference type="Proteomes" id="UP000009168">
    <property type="component" value="Unassembled WGS sequence"/>
</dbReference>
<name>Q22AX8_TETTS</name>
<sequence length="691" mass="80640">MQEFFKDFDVFSQSFSFNTGKRKMKKRTLTGAFLSVSIIGIVLFYFVHLVYQYFNNQIDPKFRSQSFVTSEQINVALQSKLIAFQFFQGLQNLDFQQKKQNKTYIVAFAEFNYIGLGQFYTQNLNIIDCSNPQLIGYKCIDFSSVPSNFSLSLDNINQIASSIRISTYRCQDVDSRKTYVPNNCASPEEIDNFINNLNNYLHVKLLASQFNITSNQFEDYYKSQHILMSTDQIIFTEFKAQQQITKVKQGSFVQQETQYLSPISYIINTETYQSQTVQKQTQLKYFAQFFLDIDETIIQTQIQYPIFPEILALCNSTFALLMCLGFIGRYLAQQLIRQELFIITLQNQFQGTYHKILKQNNILLNKKIDLNEKDQDCNQGNAEEKYVTDMVFIPSIPTKPCENVLKNICNSSITNDNLAPFQKKFKFQQIKTFSQVQANQHQDLQQYEQIISTTNRSDINKQQIKYNEKDQMTAIKEKLRLFNTKECNAIEINSLITSSQDMCEQTQKPLNQNQIQYSQKNIIPNVRCSNINQPTKMEQNCDQISKINSNKQLSSKLADLLFKFKIRRRSEYEVKLGLNQKTKQLIEEQIDKNSDFSKLYEEIIFLKKAIMILLTKEQFAALKYVGCSDSFLLSDSVIKSSKKINYFEEQFAISLLKEQQSKYFKQFILKCSNNNTKDLTLVDQRIYSSIV</sequence>
<dbReference type="KEGG" id="tet:TTHERM_01142700"/>
<dbReference type="RefSeq" id="XP_001030099.1">
    <property type="nucleotide sequence ID" value="XM_001030099.1"/>
</dbReference>
<dbReference type="GeneID" id="7832043"/>
<dbReference type="EMBL" id="GG662712">
    <property type="protein sequence ID" value="EAR82436.1"/>
    <property type="molecule type" value="Genomic_DNA"/>
</dbReference>
<evidence type="ECO:0000256" key="1">
    <source>
        <dbReference type="SAM" id="Phobius"/>
    </source>
</evidence>
<keyword evidence="1" id="KW-0472">Membrane</keyword>
<evidence type="ECO:0000313" key="3">
    <source>
        <dbReference type="Proteomes" id="UP000009168"/>
    </source>
</evidence>
<dbReference type="InParanoid" id="Q22AX8"/>